<evidence type="ECO:0000313" key="2">
    <source>
        <dbReference type="EMBL" id="PIL35897.1"/>
    </source>
</evidence>
<protein>
    <submittedName>
        <fullName evidence="2">Uncharacterized protein</fullName>
    </submittedName>
</protein>
<sequence length="86" mass="9564">MPRVLARRRRARERQGSAHLGPENMPRDQALKKNQPANRISVKFVKDTMFFLNQEEAEKAQTAVGEGGGLGEQDGSASEQDLKRAT</sequence>
<dbReference type="EMBL" id="AYKW01000002">
    <property type="protein sequence ID" value="PIL35897.1"/>
    <property type="molecule type" value="Genomic_DNA"/>
</dbReference>
<feature type="compositionally biased region" description="Basic residues" evidence="1">
    <location>
        <begin position="1"/>
        <end position="12"/>
    </location>
</feature>
<evidence type="ECO:0000313" key="3">
    <source>
        <dbReference type="Proteomes" id="UP000230002"/>
    </source>
</evidence>
<dbReference type="Proteomes" id="UP000230002">
    <property type="component" value="Unassembled WGS sequence"/>
</dbReference>
<proteinExistence type="predicted"/>
<name>A0A2G8SQ46_9APHY</name>
<evidence type="ECO:0000256" key="1">
    <source>
        <dbReference type="SAM" id="MobiDB-lite"/>
    </source>
</evidence>
<feature type="region of interest" description="Disordered" evidence="1">
    <location>
        <begin position="58"/>
        <end position="86"/>
    </location>
</feature>
<organism evidence="2 3">
    <name type="scientific">Ganoderma sinense ZZ0214-1</name>
    <dbReference type="NCBI Taxonomy" id="1077348"/>
    <lineage>
        <taxon>Eukaryota</taxon>
        <taxon>Fungi</taxon>
        <taxon>Dikarya</taxon>
        <taxon>Basidiomycota</taxon>
        <taxon>Agaricomycotina</taxon>
        <taxon>Agaricomycetes</taxon>
        <taxon>Polyporales</taxon>
        <taxon>Polyporaceae</taxon>
        <taxon>Ganoderma</taxon>
    </lineage>
</organism>
<gene>
    <name evidence="2" type="ORF">GSI_01557</name>
</gene>
<dbReference type="AlphaFoldDB" id="A0A2G8SQ46"/>
<keyword evidence="3" id="KW-1185">Reference proteome</keyword>
<feature type="region of interest" description="Disordered" evidence="1">
    <location>
        <begin position="1"/>
        <end position="36"/>
    </location>
</feature>
<accession>A0A2G8SQ46</accession>
<reference evidence="2 3" key="1">
    <citation type="journal article" date="2015" name="Sci. Rep.">
        <title>Chromosome-level genome map provides insights into diverse defense mechanisms in the medicinal fungus Ganoderma sinense.</title>
        <authorList>
            <person name="Zhu Y."/>
            <person name="Xu J."/>
            <person name="Sun C."/>
            <person name="Zhou S."/>
            <person name="Xu H."/>
            <person name="Nelson D.R."/>
            <person name="Qian J."/>
            <person name="Song J."/>
            <person name="Luo H."/>
            <person name="Xiang L."/>
            <person name="Li Y."/>
            <person name="Xu Z."/>
            <person name="Ji A."/>
            <person name="Wang L."/>
            <person name="Lu S."/>
            <person name="Hayward A."/>
            <person name="Sun W."/>
            <person name="Li X."/>
            <person name="Schwartz D.C."/>
            <person name="Wang Y."/>
            <person name="Chen S."/>
        </authorList>
    </citation>
    <scope>NUCLEOTIDE SEQUENCE [LARGE SCALE GENOMIC DNA]</scope>
    <source>
        <strain evidence="2 3">ZZ0214-1</strain>
    </source>
</reference>
<comment type="caution">
    <text evidence="2">The sequence shown here is derived from an EMBL/GenBank/DDBJ whole genome shotgun (WGS) entry which is preliminary data.</text>
</comment>